<evidence type="ECO:0000256" key="7">
    <source>
        <dbReference type="PIRSR" id="PIRSR000956-1"/>
    </source>
</evidence>
<dbReference type="SUPFAM" id="SSF47473">
    <property type="entry name" value="EF-hand"/>
    <property type="match status" value="1"/>
</dbReference>
<dbReference type="SUPFAM" id="SSF69989">
    <property type="entry name" value="C-terminal domain of PLC-beta"/>
    <property type="match status" value="1"/>
</dbReference>
<dbReference type="InterPro" id="IPR000008">
    <property type="entry name" value="C2_dom"/>
</dbReference>
<keyword evidence="4 6" id="KW-0443">Lipid metabolism</keyword>
<dbReference type="Gene3D" id="3.20.20.190">
    <property type="entry name" value="Phosphatidylinositol (PI) phosphodiesterase"/>
    <property type="match status" value="1"/>
</dbReference>
<keyword evidence="5 6" id="KW-0807">Transducer</keyword>
<dbReference type="InterPro" id="IPR001192">
    <property type="entry name" value="PI-PLC_fam"/>
</dbReference>
<feature type="domain" description="C2" evidence="12">
    <location>
        <begin position="725"/>
        <end position="853"/>
    </location>
</feature>
<dbReference type="GO" id="GO:0048015">
    <property type="term" value="P:phosphatidylinositol-mediated signaling"/>
    <property type="evidence" value="ECO:0007669"/>
    <property type="project" value="TreeGrafter"/>
</dbReference>
<dbReference type="InterPro" id="IPR053945">
    <property type="entry name" value="PLCB1-4-like_EFh"/>
</dbReference>
<feature type="compositionally biased region" description="Basic and acidic residues" evidence="11">
    <location>
        <begin position="595"/>
        <end position="604"/>
    </location>
</feature>
<feature type="coiled-coil region" evidence="10">
    <location>
        <begin position="1008"/>
        <end position="1035"/>
    </location>
</feature>
<keyword evidence="8" id="KW-0106">Calcium</keyword>
<evidence type="ECO:0000259" key="12">
    <source>
        <dbReference type="PROSITE" id="PS50004"/>
    </source>
</evidence>
<dbReference type="InterPro" id="IPR017946">
    <property type="entry name" value="PLC-like_Pdiesterase_TIM-brl"/>
</dbReference>
<dbReference type="SMART" id="SM00149">
    <property type="entry name" value="PLCYc"/>
    <property type="match status" value="1"/>
</dbReference>
<dbReference type="PANTHER" id="PTHR10336">
    <property type="entry name" value="PHOSPHOINOSITIDE-SPECIFIC PHOSPHOLIPASE C FAMILY PROTEIN"/>
    <property type="match status" value="1"/>
</dbReference>
<dbReference type="FunFam" id="3.20.20.190:FF:000084">
    <property type="match status" value="1"/>
</dbReference>
<dbReference type="PROSITE" id="PS50008">
    <property type="entry name" value="PIPLC_Y_DOMAIN"/>
    <property type="match status" value="1"/>
</dbReference>
<feature type="compositionally biased region" description="Low complexity" evidence="11">
    <location>
        <begin position="1283"/>
        <end position="1294"/>
    </location>
</feature>
<dbReference type="GO" id="GO:0042592">
    <property type="term" value="P:homeostatic process"/>
    <property type="evidence" value="ECO:0007669"/>
    <property type="project" value="UniProtKB-ARBA"/>
</dbReference>
<dbReference type="Gene3D" id="2.30.29.240">
    <property type="match status" value="1"/>
</dbReference>
<feature type="region of interest" description="Disordered" evidence="11">
    <location>
        <begin position="466"/>
        <end position="496"/>
    </location>
</feature>
<evidence type="ECO:0000256" key="8">
    <source>
        <dbReference type="PIRSR" id="PIRSR000956-2"/>
    </source>
</evidence>
<feature type="region of interest" description="Disordered" evidence="11">
    <location>
        <begin position="1275"/>
        <end position="1294"/>
    </location>
</feature>
<feature type="binding site" evidence="8">
    <location>
        <position position="363"/>
    </location>
    <ligand>
        <name>Ca(2+)</name>
        <dbReference type="ChEBI" id="CHEBI:29108"/>
    </ligand>
</feature>
<dbReference type="FunFam" id="2.60.40.150:FF:000008">
    <property type="entry name" value="1-phosphatidylinositol 4,5-bisphosphate phosphodiesterase"/>
    <property type="match status" value="1"/>
</dbReference>
<dbReference type="PRINTS" id="PR00390">
    <property type="entry name" value="PHPHLIPASEC"/>
</dbReference>
<dbReference type="SUPFAM" id="SSF49562">
    <property type="entry name" value="C2 domain (Calcium/lipid-binding domain, CaLB)"/>
    <property type="match status" value="1"/>
</dbReference>
<dbReference type="Pfam" id="PF00387">
    <property type="entry name" value="PI-PLC-Y"/>
    <property type="match status" value="1"/>
</dbReference>
<keyword evidence="10" id="KW-0175">Coiled coil</keyword>
<evidence type="ECO:0000256" key="10">
    <source>
        <dbReference type="SAM" id="Coils"/>
    </source>
</evidence>
<dbReference type="GO" id="GO:0004435">
    <property type="term" value="F:phosphatidylinositol-4,5-bisphosphate phospholipase C activity"/>
    <property type="evidence" value="ECO:0007669"/>
    <property type="project" value="UniProtKB-UniRule"/>
</dbReference>
<dbReference type="SMART" id="SM00148">
    <property type="entry name" value="PLCXc"/>
    <property type="match status" value="1"/>
</dbReference>
<dbReference type="GO" id="GO:0005737">
    <property type="term" value="C:cytoplasm"/>
    <property type="evidence" value="ECO:0007669"/>
    <property type="project" value="TreeGrafter"/>
</dbReference>
<feature type="compositionally biased region" description="Basic and acidic residues" evidence="11">
    <location>
        <begin position="950"/>
        <end position="961"/>
    </location>
</feature>
<dbReference type="InterPro" id="IPR000909">
    <property type="entry name" value="PLipase_C_PInositol-sp_X_dom"/>
</dbReference>
<evidence type="ECO:0000256" key="3">
    <source>
        <dbReference type="ARBA" id="ARBA00022963"/>
    </source>
</evidence>
<feature type="binding site" evidence="8">
    <location>
        <position position="334"/>
    </location>
    <ligand>
        <name>Ca(2+)</name>
        <dbReference type="ChEBI" id="CHEBI:29108"/>
    </ligand>
</feature>
<feature type="compositionally biased region" description="Low complexity" evidence="11">
    <location>
        <begin position="564"/>
        <end position="573"/>
    </location>
</feature>
<dbReference type="GO" id="GO:0051209">
    <property type="term" value="P:release of sequestered calcium ion into cytosol"/>
    <property type="evidence" value="ECO:0007669"/>
    <property type="project" value="TreeGrafter"/>
</dbReference>
<comment type="function">
    <text evidence="6">The production of the second messenger molecules diacylglycerol (DAG) and inositol 1,4,5-trisphosphate (IP3) is mediated by activated phosphatidylinositol-specific phospholipase C enzymes.</text>
</comment>
<dbReference type="FunFam" id="1.10.238.10:FF:000024">
    <property type="entry name" value="1-phosphatidylinositol 4,5-bisphosphate phosphodiesterase"/>
    <property type="match status" value="1"/>
</dbReference>
<proteinExistence type="predicted"/>
<feature type="region of interest" description="Disordered" evidence="11">
    <location>
        <begin position="543"/>
        <end position="604"/>
    </location>
</feature>
<dbReference type="GO" id="GO:0016042">
    <property type="term" value="P:lipid catabolic process"/>
    <property type="evidence" value="ECO:0007669"/>
    <property type="project" value="UniProtKB-KW"/>
</dbReference>
<feature type="binding site" evidence="8">
    <location>
        <position position="412"/>
    </location>
    <ligand>
        <name>Ca(2+)</name>
        <dbReference type="ChEBI" id="CHEBI:29108"/>
    </ligand>
</feature>
<dbReference type="CDD" id="cd00275">
    <property type="entry name" value="C2_PLC_like"/>
    <property type="match status" value="1"/>
</dbReference>
<dbReference type="GO" id="GO:0005509">
    <property type="term" value="F:calcium ion binding"/>
    <property type="evidence" value="ECO:0007669"/>
    <property type="project" value="UniProtKB-UniRule"/>
</dbReference>
<protein>
    <recommendedName>
        <fullName evidence="6">1-phosphatidylinositol 4,5-bisphosphate phosphodiesterase</fullName>
        <ecNumber evidence="6">3.1.4.11</ecNumber>
    </recommendedName>
</protein>
<feature type="region of interest" description="Disordered" evidence="11">
    <location>
        <begin position="1084"/>
        <end position="1112"/>
    </location>
</feature>
<dbReference type="InterPro" id="IPR037862">
    <property type="entry name" value="PLC-beta_PH"/>
</dbReference>
<evidence type="ECO:0000313" key="14">
    <source>
        <dbReference type="EMBL" id="KRG03418.1"/>
    </source>
</evidence>
<dbReference type="CDD" id="cd08591">
    <property type="entry name" value="PI-PLCc_beta"/>
    <property type="match status" value="1"/>
</dbReference>
<feature type="compositionally biased region" description="Basic residues" evidence="11">
    <location>
        <begin position="466"/>
        <end position="480"/>
    </location>
</feature>
<feature type="compositionally biased region" description="Polar residues" evidence="11">
    <location>
        <begin position="581"/>
        <end position="590"/>
    </location>
</feature>
<dbReference type="FunFam" id="1.20.1230.10:FF:000007">
    <property type="entry name" value="1-phosphatidylinositol 4,5-bisphosphate phosphodiesterase"/>
    <property type="match status" value="1"/>
</dbReference>
<evidence type="ECO:0000313" key="15">
    <source>
        <dbReference type="Proteomes" id="UP000009192"/>
    </source>
</evidence>
<accession>A0A0Q9XCQ0</accession>
<feature type="binding site" evidence="8">
    <location>
        <position position="365"/>
    </location>
    <ligand>
        <name>Ca(2+)</name>
        <dbReference type="ChEBI" id="CHEBI:29108"/>
    </ligand>
</feature>
<sequence>MMSAGGTYISTASVEVPKALQDGEKFIKWDDDSGSGTPVTMRVDAKGFFLYWVDQNNELDILDIATIRDVRTGQYAKKPKDAKLRQIVTMGPQDTLEEKTVTICHGSDFVNMTFVNFCCTRRDIAQIWTDGLIKLAYSLAQLNGSAIMFLQKAHTKLCLQVDKSGRIPVKNIIKLFAQNKEDRKRVEKALDVTGLPSGKVDSISVSKFQFEDFYNLYKYLTQRSEVERLFDSIVGNAKRKCMSVAQLVEFLNKTQRDPRLNEILYPYANNARAKELIQQYEPNKFNAQKGHLSLDGFLRYLMGDDNPIMAPNKLDLCDDMDQPMSHYFINSSHNTYLTGHQLTGKSSVEIYRQCLLAGCRCVELDFWNGRTEEPVIVHGYTFVPEIYAKDVLEAIAESAFKTSEYPVILSFENHCNPRQQAKIANYCREIFGDMLLDKPLDSHPLEPNVDLPPPSALRRKIIIKNKKKHHHHHHHHHKKPSSAMGQGTPAGGNKLTTANSVDAAAKAATAAAAAANAQQVAAAAQDEAGAGAGRTLTGAANGDIVSGAGGGHAPPLQQIRQSSKDSTGSSDSDSSSDDESLPNTTPSLPSGNEPPPDKAQKETEAGAEISALVNYVQPIHFSSFENAEKKNRCYEMSSFDEKQATTLLKERPIEFVNYNKHQLSRVYPAGTRFDSSNFMPQLFWNAGCQLVALNFQTLDLAMQLNLGIFEYNARCGYLLKPEFMRRSDRRLDPFAESTVDGIIAGTVSITVLSGQFLTDKRVNTFVEVDMYGLPADTVRKKFRTKTVRDNGMNPFYDEEPFVFKKVVLPELASIRLAAYEEGGKLIGHRVLPVIGLCPGYRHVNLRSEVGQPIGLASLFLCVVVKDYVPDDLSNFAEALANPIKYQSELEKRDIQLSVLTDETDAVANADEDLSKSCGQKKELRPVESLATSPKHRASISIITSSSVEQPTDRPDGGRNDDNVSIVTSGIQHQHSLDQSVSTSIRQVESSQFDVDLVIAEPLEKILEHKSVREKRLEMEKKLESLRKKHDKEKLKIAGQKLSPLDGGKKPKFTITNKLVKRLSNKSLNCLSPYSEPGVEVPPCPLDLGDSSEGSAGAGELGDEAASSSLEGTQESRLRYACREYTTQYRELQEKYHEAIYSAAEKVLKNSQASQTKQLKASLDKVTGEVMHQLQEARRNEVKNLATVHRDRDELVRMKREVASSVVERGVAERMRLKQTFDKRTDELQKQHEAVRNALAEHRLKARQILDKDAESRCCVSNSGFLVLFHGPHHHGCSSGGAGSSAAASSLSAPSSGNNLTLNLDGRGAMGSGAAGLAISPAKSHNSITAEMKT</sequence>
<evidence type="ECO:0000256" key="2">
    <source>
        <dbReference type="ARBA" id="ARBA00022801"/>
    </source>
</evidence>
<dbReference type="InterPro" id="IPR042531">
    <property type="entry name" value="PLC-beta_C_sf"/>
</dbReference>
<dbReference type="GO" id="GO:0046488">
    <property type="term" value="P:phosphatidylinositol metabolic process"/>
    <property type="evidence" value="ECO:0007669"/>
    <property type="project" value="TreeGrafter"/>
</dbReference>
<evidence type="ECO:0000256" key="6">
    <source>
        <dbReference type="PIRNR" id="PIRNR000956"/>
    </source>
</evidence>
<dbReference type="GO" id="GO:0007186">
    <property type="term" value="P:G protein-coupled receptor signaling pathway"/>
    <property type="evidence" value="ECO:0007669"/>
    <property type="project" value="TreeGrafter"/>
</dbReference>
<comment type="catalytic activity">
    <reaction evidence="1 6 9">
        <text>a 1,2-diacyl-sn-glycero-3-phospho-(1D-myo-inositol-4,5-bisphosphate) + H2O = 1D-myo-inositol 1,4,5-trisphosphate + a 1,2-diacyl-sn-glycerol + H(+)</text>
        <dbReference type="Rhea" id="RHEA:33179"/>
        <dbReference type="ChEBI" id="CHEBI:15377"/>
        <dbReference type="ChEBI" id="CHEBI:15378"/>
        <dbReference type="ChEBI" id="CHEBI:17815"/>
        <dbReference type="ChEBI" id="CHEBI:58456"/>
        <dbReference type="ChEBI" id="CHEBI:203600"/>
        <dbReference type="EC" id="3.1.4.11"/>
    </reaction>
</comment>
<feature type="active site" evidence="7">
    <location>
        <position position="333"/>
    </location>
</feature>
<reference evidence="14 15" key="1">
    <citation type="journal article" date="2007" name="Nature">
        <title>Evolution of genes and genomes on the Drosophila phylogeny.</title>
        <authorList>
            <consortium name="Drosophila 12 Genomes Consortium"/>
            <person name="Clark A.G."/>
            <person name="Eisen M.B."/>
            <person name="Smith D.R."/>
            <person name="Bergman C.M."/>
            <person name="Oliver B."/>
            <person name="Markow T.A."/>
            <person name="Kaufman T.C."/>
            <person name="Kellis M."/>
            <person name="Gelbart W."/>
            <person name="Iyer V.N."/>
            <person name="Pollard D.A."/>
            <person name="Sackton T.B."/>
            <person name="Larracuente A.M."/>
            <person name="Singh N.D."/>
            <person name="Abad J.P."/>
            <person name="Abt D.N."/>
            <person name="Adryan B."/>
            <person name="Aguade M."/>
            <person name="Akashi H."/>
            <person name="Anderson W.W."/>
            <person name="Aquadro C.F."/>
            <person name="Ardell D.H."/>
            <person name="Arguello R."/>
            <person name="Artieri C.G."/>
            <person name="Barbash D.A."/>
            <person name="Barker D."/>
            <person name="Barsanti P."/>
            <person name="Batterham P."/>
            <person name="Batzoglou S."/>
            <person name="Begun D."/>
            <person name="Bhutkar A."/>
            <person name="Blanco E."/>
            <person name="Bosak S.A."/>
            <person name="Bradley R.K."/>
            <person name="Brand A.D."/>
            <person name="Brent M.R."/>
            <person name="Brooks A.N."/>
            <person name="Brown R.H."/>
            <person name="Butlin R.K."/>
            <person name="Caggese C."/>
            <person name="Calvi B.R."/>
            <person name="Bernardo de Carvalho A."/>
            <person name="Caspi A."/>
            <person name="Castrezana S."/>
            <person name="Celniker S.E."/>
            <person name="Chang J.L."/>
            <person name="Chapple C."/>
            <person name="Chatterji S."/>
            <person name="Chinwalla A."/>
            <person name="Civetta A."/>
            <person name="Clifton S.W."/>
            <person name="Comeron J.M."/>
            <person name="Costello J.C."/>
            <person name="Coyne J.A."/>
            <person name="Daub J."/>
            <person name="David R.G."/>
            <person name="Delcher A.L."/>
            <person name="Delehaunty K."/>
            <person name="Do C.B."/>
            <person name="Ebling H."/>
            <person name="Edwards K."/>
            <person name="Eickbush T."/>
            <person name="Evans J.D."/>
            <person name="Filipski A."/>
            <person name="Findeiss S."/>
            <person name="Freyhult E."/>
            <person name="Fulton L."/>
            <person name="Fulton R."/>
            <person name="Garcia A.C."/>
            <person name="Gardiner A."/>
            <person name="Garfield D.A."/>
            <person name="Garvin B.E."/>
            <person name="Gibson G."/>
            <person name="Gilbert D."/>
            <person name="Gnerre S."/>
            <person name="Godfrey J."/>
            <person name="Good R."/>
            <person name="Gotea V."/>
            <person name="Gravely B."/>
            <person name="Greenberg A.J."/>
            <person name="Griffiths-Jones S."/>
            <person name="Gross S."/>
            <person name="Guigo R."/>
            <person name="Gustafson E.A."/>
            <person name="Haerty W."/>
            <person name="Hahn M.W."/>
            <person name="Halligan D.L."/>
            <person name="Halpern A.L."/>
            <person name="Halter G.M."/>
            <person name="Han M.V."/>
            <person name="Heger A."/>
            <person name="Hillier L."/>
            <person name="Hinrichs A.S."/>
            <person name="Holmes I."/>
            <person name="Hoskins R.A."/>
            <person name="Hubisz M.J."/>
            <person name="Hultmark D."/>
            <person name="Huntley M.A."/>
            <person name="Jaffe D.B."/>
            <person name="Jagadeeshan S."/>
            <person name="Jeck W.R."/>
            <person name="Johnson J."/>
            <person name="Jones C.D."/>
            <person name="Jordan W.C."/>
            <person name="Karpen G.H."/>
            <person name="Kataoka E."/>
            <person name="Keightley P.D."/>
            <person name="Kheradpour P."/>
            <person name="Kirkness E.F."/>
            <person name="Koerich L.B."/>
            <person name="Kristiansen K."/>
            <person name="Kudrna D."/>
            <person name="Kulathinal R.J."/>
            <person name="Kumar S."/>
            <person name="Kwok R."/>
            <person name="Lander E."/>
            <person name="Langley C.H."/>
            <person name="Lapoint R."/>
            <person name="Lazzaro B.P."/>
            <person name="Lee S.J."/>
            <person name="Levesque L."/>
            <person name="Li R."/>
            <person name="Lin C.F."/>
            <person name="Lin M.F."/>
            <person name="Lindblad-Toh K."/>
            <person name="Llopart A."/>
            <person name="Long M."/>
            <person name="Low L."/>
            <person name="Lozovsky E."/>
            <person name="Lu J."/>
            <person name="Luo M."/>
            <person name="Machado C.A."/>
            <person name="Makalowski W."/>
            <person name="Marzo M."/>
            <person name="Matsuda M."/>
            <person name="Matzkin L."/>
            <person name="McAllister B."/>
            <person name="McBride C.S."/>
            <person name="McKernan B."/>
            <person name="McKernan K."/>
            <person name="Mendez-Lago M."/>
            <person name="Minx P."/>
            <person name="Mollenhauer M.U."/>
            <person name="Montooth K."/>
            <person name="Mount S.M."/>
            <person name="Mu X."/>
            <person name="Myers E."/>
            <person name="Negre B."/>
            <person name="Newfeld S."/>
            <person name="Nielsen R."/>
            <person name="Noor M.A."/>
            <person name="O'Grady P."/>
            <person name="Pachter L."/>
            <person name="Papaceit M."/>
            <person name="Parisi M.J."/>
            <person name="Parisi M."/>
            <person name="Parts L."/>
            <person name="Pedersen J.S."/>
            <person name="Pesole G."/>
            <person name="Phillippy A.M."/>
            <person name="Ponting C.P."/>
            <person name="Pop M."/>
            <person name="Porcelli D."/>
            <person name="Powell J.R."/>
            <person name="Prohaska S."/>
            <person name="Pruitt K."/>
            <person name="Puig M."/>
            <person name="Quesneville H."/>
            <person name="Ram K.R."/>
            <person name="Rand D."/>
            <person name="Rasmussen M.D."/>
            <person name="Reed L.K."/>
            <person name="Reenan R."/>
            <person name="Reily A."/>
            <person name="Remington K.A."/>
            <person name="Rieger T.T."/>
            <person name="Ritchie M.G."/>
            <person name="Robin C."/>
            <person name="Rogers Y.H."/>
            <person name="Rohde C."/>
            <person name="Rozas J."/>
            <person name="Rubenfield M.J."/>
            <person name="Ruiz A."/>
            <person name="Russo S."/>
            <person name="Salzberg S.L."/>
            <person name="Sanchez-Gracia A."/>
            <person name="Saranga D.J."/>
            <person name="Sato H."/>
            <person name="Schaeffer S.W."/>
            <person name="Schatz M.C."/>
            <person name="Schlenke T."/>
            <person name="Schwartz R."/>
            <person name="Segarra C."/>
            <person name="Singh R.S."/>
            <person name="Sirot L."/>
            <person name="Sirota M."/>
            <person name="Sisneros N.B."/>
            <person name="Smith C.D."/>
            <person name="Smith T.F."/>
            <person name="Spieth J."/>
            <person name="Stage D.E."/>
            <person name="Stark A."/>
            <person name="Stephan W."/>
            <person name="Strausberg R.L."/>
            <person name="Strempel S."/>
            <person name="Sturgill D."/>
            <person name="Sutton G."/>
            <person name="Sutton G.G."/>
            <person name="Tao W."/>
            <person name="Teichmann S."/>
            <person name="Tobari Y.N."/>
            <person name="Tomimura Y."/>
            <person name="Tsolas J.M."/>
            <person name="Valente V.L."/>
            <person name="Venter E."/>
            <person name="Venter J.C."/>
            <person name="Vicario S."/>
            <person name="Vieira F.G."/>
            <person name="Vilella A.J."/>
            <person name="Villasante A."/>
            <person name="Walenz B."/>
            <person name="Wang J."/>
            <person name="Wasserman M."/>
            <person name="Watts T."/>
            <person name="Wilson D."/>
            <person name="Wilson R.K."/>
            <person name="Wing R.A."/>
            <person name="Wolfner M.F."/>
            <person name="Wong A."/>
            <person name="Wong G.K."/>
            <person name="Wu C.I."/>
            <person name="Wu G."/>
            <person name="Yamamoto D."/>
            <person name="Yang H.P."/>
            <person name="Yang S.P."/>
            <person name="Yorke J.A."/>
            <person name="Yoshida K."/>
            <person name="Zdobnov E."/>
            <person name="Zhang P."/>
            <person name="Zhang Y."/>
            <person name="Zimin A.V."/>
            <person name="Baldwin J."/>
            <person name="Abdouelleil A."/>
            <person name="Abdulkadir J."/>
            <person name="Abebe A."/>
            <person name="Abera B."/>
            <person name="Abreu J."/>
            <person name="Acer S.C."/>
            <person name="Aftuck L."/>
            <person name="Alexander A."/>
            <person name="An P."/>
            <person name="Anderson E."/>
            <person name="Anderson S."/>
            <person name="Arachi H."/>
            <person name="Azer M."/>
            <person name="Bachantsang P."/>
            <person name="Barry A."/>
            <person name="Bayul T."/>
            <person name="Berlin A."/>
            <person name="Bessette D."/>
            <person name="Bloom T."/>
            <person name="Blye J."/>
            <person name="Boguslavskiy L."/>
            <person name="Bonnet C."/>
            <person name="Boukhgalter B."/>
            <person name="Bourzgui I."/>
            <person name="Brown A."/>
            <person name="Cahill P."/>
            <person name="Channer S."/>
            <person name="Cheshatsang Y."/>
            <person name="Chuda L."/>
            <person name="Citroen M."/>
            <person name="Collymore A."/>
            <person name="Cooke P."/>
            <person name="Costello M."/>
            <person name="D'Aco K."/>
            <person name="Daza R."/>
            <person name="De Haan G."/>
            <person name="DeGray S."/>
            <person name="DeMaso C."/>
            <person name="Dhargay N."/>
            <person name="Dooley K."/>
            <person name="Dooley E."/>
            <person name="Doricent M."/>
            <person name="Dorje P."/>
            <person name="Dorjee K."/>
            <person name="Dupes A."/>
            <person name="Elong R."/>
            <person name="Falk J."/>
            <person name="Farina A."/>
            <person name="Faro S."/>
            <person name="Ferguson D."/>
            <person name="Fisher S."/>
            <person name="Foley C.D."/>
            <person name="Franke A."/>
            <person name="Friedrich D."/>
            <person name="Gadbois L."/>
            <person name="Gearin G."/>
            <person name="Gearin C.R."/>
            <person name="Giannoukos G."/>
            <person name="Goode T."/>
            <person name="Graham J."/>
            <person name="Grandbois E."/>
            <person name="Grewal S."/>
            <person name="Gyaltsen K."/>
            <person name="Hafez N."/>
            <person name="Hagos B."/>
            <person name="Hall J."/>
            <person name="Henson C."/>
            <person name="Hollinger A."/>
            <person name="Honan T."/>
            <person name="Huard M.D."/>
            <person name="Hughes L."/>
            <person name="Hurhula B."/>
            <person name="Husby M.E."/>
            <person name="Kamat A."/>
            <person name="Kanga B."/>
            <person name="Kashin S."/>
            <person name="Khazanovich D."/>
            <person name="Kisner P."/>
            <person name="Lance K."/>
            <person name="Lara M."/>
            <person name="Lee W."/>
            <person name="Lennon N."/>
            <person name="Letendre F."/>
            <person name="LeVine R."/>
            <person name="Lipovsky A."/>
            <person name="Liu X."/>
            <person name="Liu J."/>
            <person name="Liu S."/>
            <person name="Lokyitsang T."/>
            <person name="Lokyitsang Y."/>
            <person name="Lubonja R."/>
            <person name="Lui A."/>
            <person name="MacDonald P."/>
            <person name="Magnisalis V."/>
            <person name="Maru K."/>
            <person name="Matthews C."/>
            <person name="McCusker W."/>
            <person name="McDonough S."/>
            <person name="Mehta T."/>
            <person name="Meldrim J."/>
            <person name="Meneus L."/>
            <person name="Mihai O."/>
            <person name="Mihalev A."/>
            <person name="Mihova T."/>
            <person name="Mittelman R."/>
            <person name="Mlenga V."/>
            <person name="Montmayeur A."/>
            <person name="Mulrain L."/>
            <person name="Navidi A."/>
            <person name="Naylor J."/>
            <person name="Negash T."/>
            <person name="Nguyen T."/>
            <person name="Nguyen N."/>
            <person name="Nicol R."/>
            <person name="Norbu C."/>
            <person name="Norbu N."/>
            <person name="Novod N."/>
            <person name="O'Neill B."/>
            <person name="Osman S."/>
            <person name="Markiewicz E."/>
            <person name="Oyono O.L."/>
            <person name="Patti C."/>
            <person name="Phunkhang P."/>
            <person name="Pierre F."/>
            <person name="Priest M."/>
            <person name="Raghuraman S."/>
            <person name="Rege F."/>
            <person name="Reyes R."/>
            <person name="Rise C."/>
            <person name="Rogov P."/>
            <person name="Ross K."/>
            <person name="Ryan E."/>
            <person name="Settipalli S."/>
            <person name="Shea T."/>
            <person name="Sherpa N."/>
            <person name="Shi L."/>
            <person name="Shih D."/>
            <person name="Sparrow T."/>
            <person name="Spaulding J."/>
            <person name="Stalker J."/>
            <person name="Stange-Thomann N."/>
            <person name="Stavropoulos S."/>
            <person name="Stone C."/>
            <person name="Strader C."/>
            <person name="Tesfaye S."/>
            <person name="Thomson T."/>
            <person name="Thoulutsang Y."/>
            <person name="Thoulutsang D."/>
            <person name="Topham K."/>
            <person name="Topping I."/>
            <person name="Tsamla T."/>
            <person name="Vassiliev H."/>
            <person name="Vo A."/>
            <person name="Wangchuk T."/>
            <person name="Wangdi T."/>
            <person name="Weiand M."/>
            <person name="Wilkinson J."/>
            <person name="Wilson A."/>
            <person name="Yadav S."/>
            <person name="Young G."/>
            <person name="Yu Q."/>
            <person name="Zembek L."/>
            <person name="Zhong D."/>
            <person name="Zimmer A."/>
            <person name="Zwirko Z."/>
            <person name="Jaffe D.B."/>
            <person name="Alvarez P."/>
            <person name="Brockman W."/>
            <person name="Butler J."/>
            <person name="Chin C."/>
            <person name="Gnerre S."/>
            <person name="Grabherr M."/>
            <person name="Kleber M."/>
            <person name="Mauceli E."/>
            <person name="MacCallum I."/>
        </authorList>
    </citation>
    <scope>NUCLEOTIDE SEQUENCE [LARGE SCALE GENOMIC DNA]</scope>
    <source>
        <strain evidence="15">Tucson 15081-1352.22</strain>
    </source>
</reference>
<dbReference type="PROSITE" id="PS50007">
    <property type="entry name" value="PIPLC_X_DOMAIN"/>
    <property type="match status" value="1"/>
</dbReference>
<dbReference type="CDD" id="cd13361">
    <property type="entry name" value="PH_PLC_beta"/>
    <property type="match status" value="1"/>
</dbReference>
<dbReference type="Proteomes" id="UP000009192">
    <property type="component" value="Unassembled WGS sequence"/>
</dbReference>
<dbReference type="InterPro" id="IPR011992">
    <property type="entry name" value="EF-hand-dom_pair"/>
</dbReference>
<dbReference type="FunFam" id="2.30.29.240:FF:000006">
    <property type="entry name" value="1-phosphatidylinositol 4,5-bisphosphate phosphodiesterase"/>
    <property type="match status" value="1"/>
</dbReference>
<dbReference type="InterPro" id="IPR001711">
    <property type="entry name" value="PLipase_C_Pinositol-sp_Y"/>
</dbReference>
<organism evidence="14 15">
    <name type="scientific">Drosophila mojavensis</name>
    <name type="common">Fruit fly</name>
    <dbReference type="NCBI Taxonomy" id="7230"/>
    <lineage>
        <taxon>Eukaryota</taxon>
        <taxon>Metazoa</taxon>
        <taxon>Ecdysozoa</taxon>
        <taxon>Arthropoda</taxon>
        <taxon>Hexapoda</taxon>
        <taxon>Insecta</taxon>
        <taxon>Pterygota</taxon>
        <taxon>Neoptera</taxon>
        <taxon>Endopterygota</taxon>
        <taxon>Diptera</taxon>
        <taxon>Brachycera</taxon>
        <taxon>Muscomorpha</taxon>
        <taxon>Ephydroidea</taxon>
        <taxon>Drosophilidae</taxon>
        <taxon>Drosophila</taxon>
    </lineage>
</organism>
<dbReference type="PANTHER" id="PTHR10336:SF149">
    <property type="entry name" value="1-PHOSPHATIDYLINOSITOL 4,5-BISPHOSPHATE PHOSPHODIESTERASE CLASSES I AND II"/>
    <property type="match status" value="1"/>
</dbReference>
<dbReference type="SMART" id="SM00239">
    <property type="entry name" value="C2"/>
    <property type="match status" value="1"/>
</dbReference>
<dbReference type="InterPro" id="IPR016280">
    <property type="entry name" value="PLC-beta"/>
</dbReference>
<dbReference type="Gene3D" id="1.20.1230.10">
    <property type="entry name" value="Phospholipase C beta, distal C-terminal domain"/>
    <property type="match status" value="1"/>
</dbReference>
<evidence type="ECO:0000256" key="4">
    <source>
        <dbReference type="ARBA" id="ARBA00023098"/>
    </source>
</evidence>
<dbReference type="SUPFAM" id="SSF50729">
    <property type="entry name" value="PH domain-like"/>
    <property type="match status" value="1"/>
</dbReference>
<keyword evidence="15" id="KW-1185">Reference proteome</keyword>
<feature type="active site" evidence="7">
    <location>
        <position position="378"/>
    </location>
</feature>
<evidence type="ECO:0000256" key="1">
    <source>
        <dbReference type="ARBA" id="ARBA00001195"/>
    </source>
</evidence>
<dbReference type="SUPFAM" id="SSF51695">
    <property type="entry name" value="PLC-like phosphodiesterases"/>
    <property type="match status" value="1"/>
</dbReference>
<dbReference type="PIRSF" id="PIRSF000956">
    <property type="entry name" value="PLC-beta"/>
    <property type="match status" value="1"/>
</dbReference>
<keyword evidence="3 6" id="KW-0442">Lipid degradation</keyword>
<keyword evidence="8" id="KW-0479">Metal-binding</keyword>
<keyword evidence="2 6" id="KW-0378">Hydrolase</keyword>
<dbReference type="Gene3D" id="1.10.238.10">
    <property type="entry name" value="EF-hand"/>
    <property type="match status" value="1"/>
</dbReference>
<dbReference type="EMBL" id="CH933807">
    <property type="protein sequence ID" value="KRG03418.1"/>
    <property type="molecule type" value="Genomic_DNA"/>
</dbReference>
<dbReference type="Pfam" id="PF00388">
    <property type="entry name" value="PI-PLC-X"/>
    <property type="match status" value="1"/>
</dbReference>
<evidence type="ECO:0000256" key="5">
    <source>
        <dbReference type="ARBA" id="ARBA00023224"/>
    </source>
</evidence>
<comment type="cofactor">
    <cofactor evidence="8">
        <name>Ca(2+)</name>
        <dbReference type="ChEBI" id="CHEBI:29108"/>
    </cofactor>
    <text evidence="8">Binds 1 Ca(2+) ion per subunit.</text>
</comment>
<dbReference type="Gene3D" id="2.60.40.150">
    <property type="entry name" value="C2 domain"/>
    <property type="match status" value="1"/>
</dbReference>
<feature type="compositionally biased region" description="Low complexity" evidence="11">
    <location>
        <begin position="1085"/>
        <end position="1094"/>
    </location>
</feature>
<dbReference type="CDD" id="cd16213">
    <property type="entry name" value="EFh_PI-PLC21"/>
    <property type="match status" value="1"/>
</dbReference>
<dbReference type="EC" id="3.1.4.11" evidence="6"/>
<dbReference type="InterPro" id="IPR035892">
    <property type="entry name" value="C2_domain_sf"/>
</dbReference>
<dbReference type="PROSITE" id="PS50004">
    <property type="entry name" value="C2"/>
    <property type="match status" value="1"/>
</dbReference>
<feature type="region of interest" description="Disordered" evidence="11">
    <location>
        <begin position="941"/>
        <end position="962"/>
    </location>
</feature>
<dbReference type="OrthoDB" id="269822at2759"/>
<name>A0A0Q9XCQ0_DROMO</name>
<dbReference type="GO" id="GO:0043153">
    <property type="term" value="P:entrainment of circadian clock by photoperiod"/>
    <property type="evidence" value="ECO:0007669"/>
    <property type="project" value="UniProtKB-ARBA"/>
</dbReference>
<feature type="domain" description="PI-PLC Y-box" evidence="13">
    <location>
        <begin position="609"/>
        <end position="725"/>
    </location>
</feature>
<dbReference type="Pfam" id="PF00168">
    <property type="entry name" value="C2"/>
    <property type="match status" value="1"/>
</dbReference>
<dbReference type="Pfam" id="PF22631">
    <property type="entry name" value="PLCB1-4-like_EFh"/>
    <property type="match status" value="1"/>
</dbReference>
<evidence type="ECO:0000256" key="9">
    <source>
        <dbReference type="RuleBase" id="RU361133"/>
    </source>
</evidence>
<evidence type="ECO:0000256" key="11">
    <source>
        <dbReference type="SAM" id="MobiDB-lite"/>
    </source>
</evidence>
<gene>
    <name evidence="14" type="primary">Dmoj\GI23110</name>
    <name evidence="14" type="ORF">Dmoj_GI23110</name>
</gene>
<dbReference type="GO" id="GO:0008344">
    <property type="term" value="P:adult locomotory behavior"/>
    <property type="evidence" value="ECO:0007669"/>
    <property type="project" value="UniProtKB-ARBA"/>
</dbReference>
<evidence type="ECO:0000259" key="13">
    <source>
        <dbReference type="PROSITE" id="PS50008"/>
    </source>
</evidence>
<dbReference type="Pfam" id="PF17787">
    <property type="entry name" value="PH_14"/>
    <property type="match status" value="1"/>
</dbReference>